<feature type="domain" description="Protein kinase" evidence="12">
    <location>
        <begin position="53"/>
        <end position="325"/>
    </location>
</feature>
<evidence type="ECO:0000256" key="1">
    <source>
        <dbReference type="ARBA" id="ARBA00012513"/>
    </source>
</evidence>
<dbReference type="InterPro" id="IPR000719">
    <property type="entry name" value="Prot_kinase_dom"/>
</dbReference>
<evidence type="ECO:0000256" key="7">
    <source>
        <dbReference type="ARBA" id="ARBA00047899"/>
    </source>
</evidence>
<evidence type="ECO:0000313" key="13">
    <source>
        <dbReference type="EMBL" id="KAL1530153.1"/>
    </source>
</evidence>
<evidence type="ECO:0000256" key="8">
    <source>
        <dbReference type="ARBA" id="ARBA00048679"/>
    </source>
</evidence>
<evidence type="ECO:0000256" key="2">
    <source>
        <dbReference type="ARBA" id="ARBA00022527"/>
    </source>
</evidence>
<comment type="similarity">
    <text evidence="10">Belongs to the protein kinase superfamily.</text>
</comment>
<proteinExistence type="inferred from homology"/>
<dbReference type="EC" id="2.7.11.1" evidence="1"/>
<dbReference type="Proteomes" id="UP001515480">
    <property type="component" value="Unassembled WGS sequence"/>
</dbReference>
<comment type="caution">
    <text evidence="13">The sequence shown here is derived from an EMBL/GenBank/DDBJ whole genome shotgun (WGS) entry which is preliminary data.</text>
</comment>
<dbReference type="GO" id="GO:0005524">
    <property type="term" value="F:ATP binding"/>
    <property type="evidence" value="ECO:0007669"/>
    <property type="project" value="UniProtKB-UniRule"/>
</dbReference>
<evidence type="ECO:0000256" key="3">
    <source>
        <dbReference type="ARBA" id="ARBA00022679"/>
    </source>
</evidence>
<evidence type="ECO:0000256" key="6">
    <source>
        <dbReference type="ARBA" id="ARBA00022840"/>
    </source>
</evidence>
<dbReference type="Gene3D" id="3.30.200.20">
    <property type="entry name" value="Phosphorylase Kinase, domain 1"/>
    <property type="match status" value="1"/>
</dbReference>
<dbReference type="InterPro" id="IPR017441">
    <property type="entry name" value="Protein_kinase_ATP_BS"/>
</dbReference>
<dbReference type="PROSITE" id="PS00108">
    <property type="entry name" value="PROTEIN_KINASE_ST"/>
    <property type="match status" value="1"/>
</dbReference>
<keyword evidence="3" id="KW-0808">Transferase</keyword>
<dbReference type="InterPro" id="IPR011009">
    <property type="entry name" value="Kinase-like_dom_sf"/>
</dbReference>
<dbReference type="EMBL" id="JBGBPQ010000001">
    <property type="protein sequence ID" value="KAL1530153.1"/>
    <property type="molecule type" value="Genomic_DNA"/>
</dbReference>
<evidence type="ECO:0000313" key="14">
    <source>
        <dbReference type="Proteomes" id="UP001515480"/>
    </source>
</evidence>
<dbReference type="Pfam" id="PF00069">
    <property type="entry name" value="Pkinase"/>
    <property type="match status" value="1"/>
</dbReference>
<reference evidence="13 14" key="1">
    <citation type="journal article" date="2024" name="Science">
        <title>Giant polyketide synthase enzymes in the biosynthesis of giant marine polyether toxins.</title>
        <authorList>
            <person name="Fallon T.R."/>
            <person name="Shende V.V."/>
            <person name="Wierzbicki I.H."/>
            <person name="Pendleton A.L."/>
            <person name="Watervoot N.F."/>
            <person name="Auber R.P."/>
            <person name="Gonzalez D.J."/>
            <person name="Wisecaver J.H."/>
            <person name="Moore B.S."/>
        </authorList>
    </citation>
    <scope>NUCLEOTIDE SEQUENCE [LARGE SCALE GENOMIC DNA]</scope>
    <source>
        <strain evidence="13 14">12B1</strain>
    </source>
</reference>
<feature type="region of interest" description="Disordered" evidence="11">
    <location>
        <begin position="414"/>
        <end position="439"/>
    </location>
</feature>
<dbReference type="Gene3D" id="1.10.510.10">
    <property type="entry name" value="Transferase(Phosphotransferase) domain 1"/>
    <property type="match status" value="1"/>
</dbReference>
<keyword evidence="4 9" id="KW-0547">Nucleotide-binding</keyword>
<feature type="compositionally biased region" description="Low complexity" evidence="11">
    <location>
        <begin position="430"/>
        <end position="439"/>
    </location>
</feature>
<accession>A0AB34KA81</accession>
<dbReference type="SUPFAM" id="SSF56112">
    <property type="entry name" value="Protein kinase-like (PK-like)"/>
    <property type="match status" value="1"/>
</dbReference>
<evidence type="ECO:0000256" key="11">
    <source>
        <dbReference type="SAM" id="MobiDB-lite"/>
    </source>
</evidence>
<evidence type="ECO:0000259" key="12">
    <source>
        <dbReference type="PROSITE" id="PS50011"/>
    </source>
</evidence>
<evidence type="ECO:0000256" key="9">
    <source>
        <dbReference type="PROSITE-ProRule" id="PRU10141"/>
    </source>
</evidence>
<dbReference type="GO" id="GO:0004674">
    <property type="term" value="F:protein serine/threonine kinase activity"/>
    <property type="evidence" value="ECO:0007669"/>
    <property type="project" value="UniProtKB-KW"/>
</dbReference>
<name>A0AB34KA81_PRYPA</name>
<evidence type="ECO:0000256" key="10">
    <source>
        <dbReference type="RuleBase" id="RU000304"/>
    </source>
</evidence>
<feature type="binding site" evidence="9">
    <location>
        <position position="82"/>
    </location>
    <ligand>
        <name>ATP</name>
        <dbReference type="ChEBI" id="CHEBI:30616"/>
    </ligand>
</feature>
<dbReference type="AlphaFoldDB" id="A0AB34KA81"/>
<dbReference type="PANTHER" id="PTHR24356">
    <property type="entry name" value="SERINE/THREONINE-PROTEIN KINASE"/>
    <property type="match status" value="1"/>
</dbReference>
<dbReference type="PROSITE" id="PS50011">
    <property type="entry name" value="PROTEIN_KINASE_DOM"/>
    <property type="match status" value="1"/>
</dbReference>
<comment type="catalytic activity">
    <reaction evidence="8">
        <text>L-seryl-[protein] + ATP = O-phospho-L-seryl-[protein] + ADP + H(+)</text>
        <dbReference type="Rhea" id="RHEA:17989"/>
        <dbReference type="Rhea" id="RHEA-COMP:9863"/>
        <dbReference type="Rhea" id="RHEA-COMP:11604"/>
        <dbReference type="ChEBI" id="CHEBI:15378"/>
        <dbReference type="ChEBI" id="CHEBI:29999"/>
        <dbReference type="ChEBI" id="CHEBI:30616"/>
        <dbReference type="ChEBI" id="CHEBI:83421"/>
        <dbReference type="ChEBI" id="CHEBI:456216"/>
        <dbReference type="EC" id="2.7.11.1"/>
    </reaction>
</comment>
<dbReference type="InterPro" id="IPR050236">
    <property type="entry name" value="Ser_Thr_kinase_AGC"/>
</dbReference>
<protein>
    <recommendedName>
        <fullName evidence="1">non-specific serine/threonine protein kinase</fullName>
        <ecNumber evidence="1">2.7.11.1</ecNumber>
    </recommendedName>
</protein>
<evidence type="ECO:0000256" key="5">
    <source>
        <dbReference type="ARBA" id="ARBA00022777"/>
    </source>
</evidence>
<keyword evidence="14" id="KW-1185">Reference proteome</keyword>
<gene>
    <name evidence="13" type="ORF">AB1Y20_001069</name>
</gene>
<dbReference type="PANTHER" id="PTHR24356:SF163">
    <property type="entry name" value="3-PHOSPHOINOSITIDE-DEPENDENT PROTEIN KINASE 1-RELATED"/>
    <property type="match status" value="1"/>
</dbReference>
<dbReference type="GO" id="GO:0035556">
    <property type="term" value="P:intracellular signal transduction"/>
    <property type="evidence" value="ECO:0007669"/>
    <property type="project" value="TreeGrafter"/>
</dbReference>
<dbReference type="PROSITE" id="PS00107">
    <property type="entry name" value="PROTEIN_KINASE_ATP"/>
    <property type="match status" value="1"/>
</dbReference>
<feature type="compositionally biased region" description="Acidic residues" evidence="11">
    <location>
        <begin position="414"/>
        <end position="429"/>
    </location>
</feature>
<sequence>MDAALLLQAHAPPARYSERGSYYRQWRLLPYDRVEADEASCRPMRHQVTVSSFSISDVLGEGNYSQALYARLRSTQQPVALKVVDKQKLKRYKKENEVRVEKWVLSNLRHPGIVELYAAFQDQGSLYLALELLPGGELWALAHKKGVRPTLAAFYTAQMLDALGFLHSRGVVHRDVKPENVLLTSDQHIKLIDFGTAKLLRDDDRHAAAINEAGTDLRMAKFKEFVGTPEYMSPEAINNKDTDHRSDLWSLGCFIFMLLTGVPAFKGGSDYLTFKRTLARKFRFPEGMPTVAAQLIDELLVLDPTGRLGGRGHEDCSTILRHEWFRSCPTSELYKVPVPIPTLQELTISSAVDEVVNLASIFPKAPDEWSQSLRDLLVFELGKRSQPIDQRVRDFFSLGPPPEPIKDDLEEFEQEADLATEGGDGEDESGSIVEDGTVV</sequence>
<dbReference type="FunFam" id="3.30.200.20:FF:000042">
    <property type="entry name" value="Aurora kinase A"/>
    <property type="match status" value="1"/>
</dbReference>
<keyword evidence="5" id="KW-0418">Kinase</keyword>
<evidence type="ECO:0000256" key="4">
    <source>
        <dbReference type="ARBA" id="ARBA00022741"/>
    </source>
</evidence>
<comment type="catalytic activity">
    <reaction evidence="7">
        <text>L-threonyl-[protein] + ATP = O-phospho-L-threonyl-[protein] + ADP + H(+)</text>
        <dbReference type="Rhea" id="RHEA:46608"/>
        <dbReference type="Rhea" id="RHEA-COMP:11060"/>
        <dbReference type="Rhea" id="RHEA-COMP:11605"/>
        <dbReference type="ChEBI" id="CHEBI:15378"/>
        <dbReference type="ChEBI" id="CHEBI:30013"/>
        <dbReference type="ChEBI" id="CHEBI:30616"/>
        <dbReference type="ChEBI" id="CHEBI:61977"/>
        <dbReference type="ChEBI" id="CHEBI:456216"/>
        <dbReference type="EC" id="2.7.11.1"/>
    </reaction>
</comment>
<organism evidence="13 14">
    <name type="scientific">Prymnesium parvum</name>
    <name type="common">Toxic golden alga</name>
    <dbReference type="NCBI Taxonomy" id="97485"/>
    <lineage>
        <taxon>Eukaryota</taxon>
        <taxon>Haptista</taxon>
        <taxon>Haptophyta</taxon>
        <taxon>Prymnesiophyceae</taxon>
        <taxon>Prymnesiales</taxon>
        <taxon>Prymnesiaceae</taxon>
        <taxon>Prymnesium</taxon>
    </lineage>
</organism>
<dbReference type="InterPro" id="IPR008271">
    <property type="entry name" value="Ser/Thr_kinase_AS"/>
</dbReference>
<keyword evidence="6 9" id="KW-0067">ATP-binding</keyword>
<dbReference type="SMART" id="SM00220">
    <property type="entry name" value="S_TKc"/>
    <property type="match status" value="1"/>
</dbReference>
<keyword evidence="2 10" id="KW-0723">Serine/threonine-protein kinase</keyword>